<proteinExistence type="predicted"/>
<reference evidence="1" key="1">
    <citation type="submission" date="2018-11" db="EMBL/GenBank/DDBJ databases">
        <authorList>
            <consortium name="Pathogen Informatics"/>
        </authorList>
    </citation>
    <scope>NUCLEOTIDE SEQUENCE</scope>
</reference>
<evidence type="ECO:0000313" key="1">
    <source>
        <dbReference type="EMBL" id="VEL15199.1"/>
    </source>
</evidence>
<evidence type="ECO:0000313" key="2">
    <source>
        <dbReference type="Proteomes" id="UP000784294"/>
    </source>
</evidence>
<keyword evidence="2" id="KW-1185">Reference proteome</keyword>
<protein>
    <submittedName>
        <fullName evidence="1">Uncharacterized protein</fullName>
    </submittedName>
</protein>
<sequence length="87" mass="9231">MDICSCLHCHVLTGCYDITFRVSTRGDCQSQCSGRTLLLGRTGQSPQHMTLRTAEHEAGFLRVSAVASLGRMGADEASSSGTRSGPV</sequence>
<name>A0A448WM58_9PLAT</name>
<comment type="caution">
    <text evidence="1">The sequence shown here is derived from an EMBL/GenBank/DDBJ whole genome shotgun (WGS) entry which is preliminary data.</text>
</comment>
<dbReference type="AlphaFoldDB" id="A0A448WM58"/>
<gene>
    <name evidence="1" type="ORF">PXEA_LOCUS8639</name>
</gene>
<organism evidence="1 2">
    <name type="scientific">Protopolystoma xenopodis</name>
    <dbReference type="NCBI Taxonomy" id="117903"/>
    <lineage>
        <taxon>Eukaryota</taxon>
        <taxon>Metazoa</taxon>
        <taxon>Spiralia</taxon>
        <taxon>Lophotrochozoa</taxon>
        <taxon>Platyhelminthes</taxon>
        <taxon>Monogenea</taxon>
        <taxon>Polyopisthocotylea</taxon>
        <taxon>Polystomatidea</taxon>
        <taxon>Polystomatidae</taxon>
        <taxon>Protopolystoma</taxon>
    </lineage>
</organism>
<accession>A0A448WM58</accession>
<dbReference type="EMBL" id="CAAALY010023794">
    <property type="protein sequence ID" value="VEL15199.1"/>
    <property type="molecule type" value="Genomic_DNA"/>
</dbReference>
<dbReference type="Proteomes" id="UP000784294">
    <property type="component" value="Unassembled WGS sequence"/>
</dbReference>